<name>A0ABQ8TRW2_PERAM</name>
<dbReference type="Proteomes" id="UP001148838">
    <property type="component" value="Unassembled WGS sequence"/>
</dbReference>
<gene>
    <name evidence="1" type="ORF">ANN_10458</name>
</gene>
<accession>A0ABQ8TRW2</accession>
<dbReference type="EMBL" id="JAJSOF020000005">
    <property type="protein sequence ID" value="KAJ4448442.1"/>
    <property type="molecule type" value="Genomic_DNA"/>
</dbReference>
<evidence type="ECO:0008006" key="3">
    <source>
        <dbReference type="Google" id="ProtNLM"/>
    </source>
</evidence>
<protein>
    <recommendedName>
        <fullName evidence="3">Reverse transcriptase domain-containing protein</fullName>
    </recommendedName>
</protein>
<organism evidence="1 2">
    <name type="scientific">Periplaneta americana</name>
    <name type="common">American cockroach</name>
    <name type="synonym">Blatta americana</name>
    <dbReference type="NCBI Taxonomy" id="6978"/>
    <lineage>
        <taxon>Eukaryota</taxon>
        <taxon>Metazoa</taxon>
        <taxon>Ecdysozoa</taxon>
        <taxon>Arthropoda</taxon>
        <taxon>Hexapoda</taxon>
        <taxon>Insecta</taxon>
        <taxon>Pterygota</taxon>
        <taxon>Neoptera</taxon>
        <taxon>Polyneoptera</taxon>
        <taxon>Dictyoptera</taxon>
        <taxon>Blattodea</taxon>
        <taxon>Blattoidea</taxon>
        <taxon>Blattidae</taxon>
        <taxon>Blattinae</taxon>
        <taxon>Periplaneta</taxon>
    </lineage>
</organism>
<evidence type="ECO:0000313" key="1">
    <source>
        <dbReference type="EMBL" id="KAJ4448442.1"/>
    </source>
</evidence>
<comment type="caution">
    <text evidence="1">The sequence shown here is derived from an EMBL/GenBank/DDBJ whole genome shotgun (WGS) entry which is preliminary data.</text>
</comment>
<proteinExistence type="predicted"/>
<sequence length="225" mass="26186">MHTSPISYISPAQGLRSPSRLTAHERNADISCDLYKGGLEEEKYKEEPYVYPTRRNLTCPLAEPKCKGWFTINRKRESELKRKRSGILANDDSGYNCSANDRWFSHLLRADSLSPLFFNFALEYAIRKVQDNTEGLELNGLHQFLVYVIDVIMLRGNPQTIRENTDILLEASKEIGLEVNPEKTNYMIMFRHQNIIRNEKINIVNLSFEKVDKIQIPWSNNNKYK</sequence>
<evidence type="ECO:0000313" key="2">
    <source>
        <dbReference type="Proteomes" id="UP001148838"/>
    </source>
</evidence>
<keyword evidence="2" id="KW-1185">Reference proteome</keyword>
<reference evidence="1 2" key="1">
    <citation type="journal article" date="2022" name="Allergy">
        <title>Genome assembly and annotation of Periplaneta americana reveal a comprehensive cockroach allergen profile.</title>
        <authorList>
            <person name="Wang L."/>
            <person name="Xiong Q."/>
            <person name="Saelim N."/>
            <person name="Wang L."/>
            <person name="Nong W."/>
            <person name="Wan A.T."/>
            <person name="Shi M."/>
            <person name="Liu X."/>
            <person name="Cao Q."/>
            <person name="Hui J.H.L."/>
            <person name="Sookrung N."/>
            <person name="Leung T.F."/>
            <person name="Tungtrongchitr A."/>
            <person name="Tsui S.K.W."/>
        </authorList>
    </citation>
    <scope>NUCLEOTIDE SEQUENCE [LARGE SCALE GENOMIC DNA]</scope>
    <source>
        <strain evidence="1">PWHHKU_190912</strain>
    </source>
</reference>